<dbReference type="EMBL" id="LPLZ01000079">
    <property type="protein sequence ID" value="KWN05886.1"/>
    <property type="molecule type" value="Genomic_DNA"/>
</dbReference>
<reference evidence="1 2" key="1">
    <citation type="submission" date="2015-11" db="EMBL/GenBank/DDBJ databases">
        <title>Expanding the genomic diversity of Burkholderia species for the development of highly accurate diagnostics.</title>
        <authorList>
            <person name="Sahl J."/>
            <person name="Keim P."/>
            <person name="Wagner D."/>
        </authorList>
    </citation>
    <scope>NUCLEOTIDE SEQUENCE [LARGE SCALE GENOMIC DNA]</scope>
    <source>
        <strain evidence="1 2">MSMB793WGS</strain>
    </source>
</reference>
<proteinExistence type="predicted"/>
<accession>A0A108E719</accession>
<organism evidence="1 2">
    <name type="scientific">Burkholderia territorii</name>
    <dbReference type="NCBI Taxonomy" id="1503055"/>
    <lineage>
        <taxon>Bacteria</taxon>
        <taxon>Pseudomonadati</taxon>
        <taxon>Pseudomonadota</taxon>
        <taxon>Betaproteobacteria</taxon>
        <taxon>Burkholderiales</taxon>
        <taxon>Burkholderiaceae</taxon>
        <taxon>Burkholderia</taxon>
        <taxon>Burkholderia cepacia complex</taxon>
    </lineage>
</organism>
<dbReference type="Proteomes" id="UP000068016">
    <property type="component" value="Unassembled WGS sequence"/>
</dbReference>
<comment type="caution">
    <text evidence="1">The sequence shown here is derived from an EMBL/GenBank/DDBJ whole genome shotgun (WGS) entry which is preliminary data.</text>
</comment>
<dbReference type="AlphaFoldDB" id="A0A108E719"/>
<evidence type="ECO:0000313" key="2">
    <source>
        <dbReference type="Proteomes" id="UP000068016"/>
    </source>
</evidence>
<name>A0A108E719_9BURK</name>
<sequence length="66" mass="7428">MAEQGIRSVAELKRRLSCEGVEISLQQLLRVVDNKTQLLSVPLLNGFMRVFRCPIEKIITTTGVMP</sequence>
<evidence type="ECO:0000313" key="1">
    <source>
        <dbReference type="EMBL" id="KWN05886.1"/>
    </source>
</evidence>
<protein>
    <submittedName>
        <fullName evidence="1">Uncharacterized protein</fullName>
    </submittedName>
</protein>
<gene>
    <name evidence="1" type="ORF">WT83_27775</name>
</gene>